<feature type="domain" description="SLH" evidence="6">
    <location>
        <begin position="1151"/>
        <end position="1214"/>
    </location>
</feature>
<dbReference type="SUPFAM" id="SSF49265">
    <property type="entry name" value="Fibronectin type III"/>
    <property type="match status" value="1"/>
</dbReference>
<feature type="repeat" description="NHL" evidence="2">
    <location>
        <begin position="339"/>
        <end position="377"/>
    </location>
</feature>
<dbReference type="InterPro" id="IPR013783">
    <property type="entry name" value="Ig-like_fold"/>
</dbReference>
<evidence type="ECO:0000256" key="2">
    <source>
        <dbReference type="PROSITE-ProRule" id="PRU00504"/>
    </source>
</evidence>
<sequence>MARNRQKYAKALLYKVWIGIIAAMLALPQASSASALSRNWTAYGKSGAVSGSLLGAFDTPSGVAVDSAGNLYVADAGNHRIQKRDATTGMWSVLNTYAGGPGNALGEFNGPRAVAIDSSGNVYVADTENNRIQMLDVAAGTSGTWVAIGDSTQFKKPKGIAVGEAGNVYVADTDNNRVRKLDKITQMWTDYTDFRFPRGVAVDGSGNVYVADSANYRIQKLDVTPGASGNWETLTQGGGKNPGQVSSPSSLAIDRDGNLYVADTRNHRVQKRDAATGVWSDWKKSDGLSGNGLGEFTDPFGIAVDGHGDLYVADTGNHRIQKLDANTGSWNEWGQTGIVEGHGLGEFSAPVAVAIDSRDNLYVSDYGNNRVQKLDATSGLWSEWGGGDGQAGSALGEFENPSGIAVGGDDSVYVADRDNHRIQVRDANGWSELGQRGSQPGQFEFPSDVAVDREGNLYVADINNFRIQKRAVDTGLWEVLGNGRGTAVGQFEYASSVAVDSVGNVYVADTDNGRIQKLVASTGQWEEIGSGTGSGLGQFYEPYDVTVDREDNIYIADLANNRIQMLDSSTGAWREWGKSGNQAGNVPGEFSSPTGVAIDGNGDIFVADFGNHRIQKWEFAKPDAPAGVVASSGNGEADVSFIAPEYDGGAPINGYTVTAYPGGLTASGPSSPIKVTGLTNGTKYTFTVVAVNTKGESIASSASNAVTPMTVPDAPTNIQATAGNGEATVSFAVPASNGGGAIAGYTVTAYPGGATASGPGSPIKVTGLTNGTVYTFRVVAVNDVGTGESSAESNAVTPQARSAGGGGGGGSPSPETITIDVQDGAGDKNGTVSRATIRRTTDAGGRKKDELTLTAEQAAQAIEQLKKAGSHTARIVVPDAKDEVAELLAKLPKAAAAALADGKVDLELVTNGVRILIPYNSLQGSSEDVYFRLVPVKAEAGRKAIEQQAAAEQIVSDKLIKTSLVVKGRPMEIETNLSSRPVTLTLPLEQKTTAEQAANLYIFIQHSDETKELIQGELVPYDASGKQGLRFTIKHFSTFTVLEGQPAKQAAMSKAYMKGFKDGTFRPDRQLTRAEMAMILYNLSGTNGQEQSASYSDVSAKHWAVAAIGFATSDGLMKGAADGKFYPERPITRAEMAVITLRLRAATTTETAAFAFSDTVGHWAEASISKAQAAGYMNGYKDGAFRPEQPLTRAEAVAILNRVLERNPLTAGEGKWSDVPTGYWAFEAIQAATVDHQAR</sequence>
<feature type="repeat" description="NHL" evidence="2">
    <location>
        <begin position="584"/>
        <end position="620"/>
    </location>
</feature>
<dbReference type="Gene3D" id="2.120.10.30">
    <property type="entry name" value="TolB, C-terminal domain"/>
    <property type="match status" value="4"/>
</dbReference>
<gene>
    <name evidence="7" type="ORF">DFP98_111165</name>
</gene>
<feature type="domain" description="SLH" evidence="6">
    <location>
        <begin position="1031"/>
        <end position="1090"/>
    </location>
</feature>
<dbReference type="Pfam" id="PF00041">
    <property type="entry name" value="fn3"/>
    <property type="match status" value="2"/>
</dbReference>
<keyword evidence="1" id="KW-0677">Repeat</keyword>
<name>A0A3D9JRN2_9BACL</name>
<protein>
    <submittedName>
        <fullName evidence="7">DNA-binding beta-propeller fold protein YncE</fullName>
    </submittedName>
</protein>
<accession>A0A3D9JRN2</accession>
<feature type="repeat" description="NHL" evidence="2">
    <location>
        <begin position="433"/>
        <end position="473"/>
    </location>
</feature>
<feature type="repeat" description="NHL" evidence="2">
    <location>
        <begin position="526"/>
        <end position="569"/>
    </location>
</feature>
<comment type="caution">
    <text evidence="7">The sequence shown here is derived from an EMBL/GenBank/DDBJ whole genome shotgun (WGS) entry which is preliminary data.</text>
</comment>
<dbReference type="SUPFAM" id="SSF101898">
    <property type="entry name" value="NHL repeat"/>
    <property type="match status" value="1"/>
</dbReference>
<dbReference type="InterPro" id="IPR001119">
    <property type="entry name" value="SLH_dom"/>
</dbReference>
<dbReference type="GO" id="GO:0003677">
    <property type="term" value="F:DNA binding"/>
    <property type="evidence" value="ECO:0007669"/>
    <property type="project" value="UniProtKB-KW"/>
</dbReference>
<proteinExistence type="predicted"/>
<dbReference type="PROSITE" id="PS50853">
    <property type="entry name" value="FN3"/>
    <property type="match status" value="2"/>
</dbReference>
<dbReference type="InterPro" id="IPR036116">
    <property type="entry name" value="FN3_sf"/>
</dbReference>
<reference evidence="7 8" key="1">
    <citation type="submission" date="2018-07" db="EMBL/GenBank/DDBJ databases">
        <title>Genomic Encyclopedia of Type Strains, Phase III (KMG-III): the genomes of soil and plant-associated and newly described type strains.</title>
        <authorList>
            <person name="Whitman W."/>
        </authorList>
    </citation>
    <scope>NUCLEOTIDE SEQUENCE [LARGE SCALE GENOMIC DNA]</scope>
    <source>
        <strain evidence="7 8">CECT 7287</strain>
    </source>
</reference>
<keyword evidence="8" id="KW-1185">Reference proteome</keyword>
<feature type="repeat" description="NHL" evidence="2">
    <location>
        <begin position="44"/>
        <end position="87"/>
    </location>
</feature>
<evidence type="ECO:0000256" key="3">
    <source>
        <dbReference type="SAM" id="MobiDB-lite"/>
    </source>
</evidence>
<organism evidence="7 8">
    <name type="scientific">Cohnella phaseoli</name>
    <dbReference type="NCBI Taxonomy" id="456490"/>
    <lineage>
        <taxon>Bacteria</taxon>
        <taxon>Bacillati</taxon>
        <taxon>Bacillota</taxon>
        <taxon>Bacilli</taxon>
        <taxon>Bacillales</taxon>
        <taxon>Paenibacillaceae</taxon>
        <taxon>Cohnella</taxon>
    </lineage>
</organism>
<dbReference type="InterPro" id="IPR003961">
    <property type="entry name" value="FN3_dom"/>
</dbReference>
<evidence type="ECO:0000256" key="4">
    <source>
        <dbReference type="SAM" id="SignalP"/>
    </source>
</evidence>
<dbReference type="SMART" id="SM00060">
    <property type="entry name" value="FN3"/>
    <property type="match status" value="2"/>
</dbReference>
<evidence type="ECO:0000313" key="7">
    <source>
        <dbReference type="EMBL" id="RED76781.1"/>
    </source>
</evidence>
<feature type="repeat" description="NHL" evidence="2">
    <location>
        <begin position="193"/>
        <end position="224"/>
    </location>
</feature>
<dbReference type="PROSITE" id="PS51125">
    <property type="entry name" value="NHL"/>
    <property type="match status" value="12"/>
</dbReference>
<dbReference type="Gene3D" id="2.60.40.10">
    <property type="entry name" value="Immunoglobulins"/>
    <property type="match status" value="2"/>
</dbReference>
<feature type="repeat" description="NHL" evidence="2">
    <location>
        <begin position="489"/>
        <end position="521"/>
    </location>
</feature>
<keyword evidence="7" id="KW-0238">DNA-binding</keyword>
<feature type="compositionally biased region" description="Polar residues" evidence="3">
    <location>
        <begin position="787"/>
        <end position="800"/>
    </location>
</feature>
<feature type="domain" description="SLH" evidence="6">
    <location>
        <begin position="1091"/>
        <end position="1150"/>
    </location>
</feature>
<dbReference type="RefSeq" id="WP_116061576.1">
    <property type="nucleotide sequence ID" value="NZ_QRDZ01000011.1"/>
</dbReference>
<feature type="region of interest" description="Disordered" evidence="3">
    <location>
        <begin position="787"/>
        <end position="848"/>
    </location>
</feature>
<evidence type="ECO:0000259" key="5">
    <source>
        <dbReference type="PROSITE" id="PS50853"/>
    </source>
</evidence>
<feature type="repeat" description="NHL" evidence="2">
    <location>
        <begin position="99"/>
        <end position="138"/>
    </location>
</feature>
<dbReference type="InterPro" id="IPR001258">
    <property type="entry name" value="NHL_repeat"/>
</dbReference>
<dbReference type="EMBL" id="QRDZ01000011">
    <property type="protein sequence ID" value="RED76781.1"/>
    <property type="molecule type" value="Genomic_DNA"/>
</dbReference>
<dbReference type="GO" id="GO:0008270">
    <property type="term" value="F:zinc ion binding"/>
    <property type="evidence" value="ECO:0007669"/>
    <property type="project" value="UniProtKB-KW"/>
</dbReference>
<evidence type="ECO:0000313" key="8">
    <source>
        <dbReference type="Proteomes" id="UP000256977"/>
    </source>
</evidence>
<dbReference type="AlphaFoldDB" id="A0A3D9JRN2"/>
<dbReference type="PROSITE" id="PS51272">
    <property type="entry name" value="SLH"/>
    <property type="match status" value="3"/>
</dbReference>
<evidence type="ECO:0000256" key="1">
    <source>
        <dbReference type="ARBA" id="ARBA00022737"/>
    </source>
</evidence>
<feature type="chain" id="PRO_5017578777" evidence="4">
    <location>
        <begin position="36"/>
        <end position="1239"/>
    </location>
</feature>
<dbReference type="InterPro" id="IPR050952">
    <property type="entry name" value="TRIM-NHL_E3_ligases"/>
</dbReference>
<dbReference type="PANTHER" id="PTHR24104">
    <property type="entry name" value="E3 UBIQUITIN-PROTEIN LIGASE NHLRC1-RELATED"/>
    <property type="match status" value="1"/>
</dbReference>
<feature type="repeat" description="NHL" evidence="2">
    <location>
        <begin position="153"/>
        <end position="184"/>
    </location>
</feature>
<feature type="repeat" description="NHL" evidence="2">
    <location>
        <begin position="290"/>
        <end position="326"/>
    </location>
</feature>
<feature type="compositionally biased region" description="Basic and acidic residues" evidence="3">
    <location>
        <begin position="839"/>
        <end position="848"/>
    </location>
</feature>
<dbReference type="InterPro" id="IPR011042">
    <property type="entry name" value="6-blade_b-propeller_TolB-like"/>
</dbReference>
<dbReference type="Pfam" id="PF00395">
    <property type="entry name" value="SLH"/>
    <property type="match status" value="3"/>
</dbReference>
<evidence type="ECO:0000259" key="6">
    <source>
        <dbReference type="PROSITE" id="PS51272"/>
    </source>
</evidence>
<feature type="domain" description="Fibronectin type-III" evidence="5">
    <location>
        <begin position="711"/>
        <end position="800"/>
    </location>
</feature>
<dbReference type="Gene3D" id="2.40.10.500">
    <property type="match status" value="2"/>
</dbReference>
<feature type="repeat" description="NHL" evidence="2">
    <location>
        <begin position="239"/>
        <end position="275"/>
    </location>
</feature>
<dbReference type="CDD" id="cd00063">
    <property type="entry name" value="FN3"/>
    <property type="match status" value="2"/>
</dbReference>
<feature type="repeat" description="NHL" evidence="2">
    <location>
        <begin position="389"/>
        <end position="428"/>
    </location>
</feature>
<dbReference type="OrthoDB" id="9799230at2"/>
<dbReference type="Gene3D" id="2.60.220.30">
    <property type="match status" value="1"/>
</dbReference>
<dbReference type="Proteomes" id="UP000256977">
    <property type="component" value="Unassembled WGS sequence"/>
</dbReference>
<feature type="domain" description="Fibronectin type-III" evidence="5">
    <location>
        <begin position="621"/>
        <end position="710"/>
    </location>
</feature>
<dbReference type="PANTHER" id="PTHR24104:SF25">
    <property type="entry name" value="PROTEIN LIN-41"/>
    <property type="match status" value="1"/>
</dbReference>
<keyword evidence="4" id="KW-0732">Signal</keyword>
<feature type="signal peptide" evidence="4">
    <location>
        <begin position="1"/>
        <end position="35"/>
    </location>
</feature>
<dbReference type="SUPFAM" id="SSF63829">
    <property type="entry name" value="Calcium-dependent phosphotriesterase"/>
    <property type="match status" value="2"/>
</dbReference>
<dbReference type="Pfam" id="PF01436">
    <property type="entry name" value="NHL"/>
    <property type="match status" value="11"/>
</dbReference>